<feature type="compositionally biased region" description="Polar residues" evidence="1">
    <location>
        <begin position="369"/>
        <end position="403"/>
    </location>
</feature>
<dbReference type="Proteomes" id="UP000829685">
    <property type="component" value="Unassembled WGS sequence"/>
</dbReference>
<comment type="caution">
    <text evidence="4">The sequence shown here is derived from an EMBL/GenBank/DDBJ whole genome shotgun (WGS) entry which is preliminary data.</text>
</comment>
<evidence type="ECO:0000313" key="4">
    <source>
        <dbReference type="EMBL" id="KAI1849047.1"/>
    </source>
</evidence>
<feature type="region of interest" description="Disordered" evidence="1">
    <location>
        <begin position="186"/>
        <end position="218"/>
    </location>
</feature>
<keyword evidence="2" id="KW-1133">Transmembrane helix</keyword>
<feature type="region of interest" description="Disordered" evidence="1">
    <location>
        <begin position="368"/>
        <end position="413"/>
    </location>
</feature>
<feature type="chain" id="PRO_5040314653" evidence="3">
    <location>
        <begin position="19"/>
        <end position="545"/>
    </location>
</feature>
<protein>
    <submittedName>
        <fullName evidence="4">Uncharacterized protein</fullName>
    </submittedName>
</protein>
<evidence type="ECO:0000313" key="5">
    <source>
        <dbReference type="Proteomes" id="UP000829685"/>
    </source>
</evidence>
<gene>
    <name evidence="4" type="ORF">JX265_013697</name>
</gene>
<feature type="compositionally biased region" description="Low complexity" evidence="1">
    <location>
        <begin position="404"/>
        <end position="413"/>
    </location>
</feature>
<dbReference type="AlphaFoldDB" id="A0A9P9W812"/>
<reference evidence="4" key="1">
    <citation type="submission" date="2021-03" db="EMBL/GenBank/DDBJ databases">
        <title>Revisited historic fungal species revealed as producer of novel bioactive compounds through whole genome sequencing and comparative genomics.</title>
        <authorList>
            <person name="Vignolle G.A."/>
            <person name="Hochenegger N."/>
            <person name="Mach R.L."/>
            <person name="Mach-Aigner A.R."/>
            <person name="Javad Rahimi M."/>
            <person name="Salim K.A."/>
            <person name="Chan C.M."/>
            <person name="Lim L.B.L."/>
            <person name="Cai F."/>
            <person name="Druzhinina I.S."/>
            <person name="U'Ren J.M."/>
            <person name="Derntl C."/>
        </authorList>
    </citation>
    <scope>NUCLEOTIDE SEQUENCE</scope>
    <source>
        <strain evidence="4">TUCIM 5799</strain>
    </source>
</reference>
<sequence>MKWRSLLLILLLYSNCDADSSSSQVRLAIYSRRAFMNHTASPKEQWSVTSRSTTDLEDYTQSTDVSFPGTTDNPTSSTVSTTFVHSYTGNSHTFAQDSVTTKYTTTARTVDHGSCVNQLSRSRASESTSALSESTEYSGTVDATLWMVDTTDFGRVSSTLTHVTGTDDHSNYFVTYDQSVALYHPSRSGQGVSPSQTASTLSRSIKTTGQPGSGESQATVSSFAIISTPLSTDNGWLMAADGETADLNPSSASLDTFPSLSMGLPSNTALQSPPMISSSYHRVVWTSPTIISTVGGLNLPSNTVLESDLAAVIHVIEPATITSPTLIATPPSEKSIKATGDYTQVSSVLFQLETLASPTPETITEIASAKSSSFNESGDLTHLSKTTRSTGSTNNQANTSTHRTNAAPSSDTATSTASVVDAFGNSLSSGTQTAADRGRTAGIAAATVAAVGACGGLTGFIALRYKRRRQRWSIASSSPSWVGVPPVNVPSTSTRALLSQGFTTRSYVVSSNTRDSMGQEGRKMPLTPARLISGPVATENSLGWS</sequence>
<keyword evidence="2" id="KW-0812">Transmembrane</keyword>
<accession>A0A9P9W812</accession>
<evidence type="ECO:0000256" key="1">
    <source>
        <dbReference type="SAM" id="MobiDB-lite"/>
    </source>
</evidence>
<evidence type="ECO:0000256" key="2">
    <source>
        <dbReference type="SAM" id="Phobius"/>
    </source>
</evidence>
<name>A0A9P9W812_9PEZI</name>
<feature type="transmembrane region" description="Helical" evidence="2">
    <location>
        <begin position="441"/>
        <end position="463"/>
    </location>
</feature>
<organism evidence="4 5">
    <name type="scientific">Neoarthrinium moseri</name>
    <dbReference type="NCBI Taxonomy" id="1658444"/>
    <lineage>
        <taxon>Eukaryota</taxon>
        <taxon>Fungi</taxon>
        <taxon>Dikarya</taxon>
        <taxon>Ascomycota</taxon>
        <taxon>Pezizomycotina</taxon>
        <taxon>Sordariomycetes</taxon>
        <taxon>Xylariomycetidae</taxon>
        <taxon>Amphisphaeriales</taxon>
        <taxon>Apiosporaceae</taxon>
        <taxon>Neoarthrinium</taxon>
    </lineage>
</organism>
<keyword evidence="3" id="KW-0732">Signal</keyword>
<evidence type="ECO:0000256" key="3">
    <source>
        <dbReference type="SAM" id="SignalP"/>
    </source>
</evidence>
<dbReference type="EMBL" id="JAFIMR010000079">
    <property type="protein sequence ID" value="KAI1849047.1"/>
    <property type="molecule type" value="Genomic_DNA"/>
</dbReference>
<proteinExistence type="predicted"/>
<feature type="compositionally biased region" description="Polar residues" evidence="1">
    <location>
        <begin position="187"/>
        <end position="218"/>
    </location>
</feature>
<feature type="signal peptide" evidence="3">
    <location>
        <begin position="1"/>
        <end position="18"/>
    </location>
</feature>
<keyword evidence="5" id="KW-1185">Reference proteome</keyword>
<keyword evidence="2" id="KW-0472">Membrane</keyword>